<dbReference type="AlphaFoldDB" id="A0A1Q9DT13"/>
<dbReference type="InterPro" id="IPR011009">
    <property type="entry name" value="Kinase-like_dom_sf"/>
</dbReference>
<comment type="caution">
    <text evidence="1">The sequence shown here is derived from an EMBL/GenBank/DDBJ whole genome shotgun (WGS) entry which is preliminary data.</text>
</comment>
<protein>
    <submittedName>
        <fullName evidence="1">Uncharacterized protein</fullName>
    </submittedName>
</protein>
<keyword evidence="2" id="KW-1185">Reference proteome</keyword>
<dbReference type="Gene3D" id="1.10.510.10">
    <property type="entry name" value="Transferase(Phosphotransferase) domain 1"/>
    <property type="match status" value="1"/>
</dbReference>
<evidence type="ECO:0000313" key="1">
    <source>
        <dbReference type="EMBL" id="OLP98268.1"/>
    </source>
</evidence>
<sequence>MKSIYDQSRRSCGLINRISIFQPDKNGNVVRKLSIDHKLGDTKAKMRYLRRDKSEATEPVSDKRQKDDSSWSRRQWSSQNWWDQDESWGTASSSSWNWSWSLPPGTESGGNDPLRAQTVALLCGGGEKASCARRLKQYGAAQRGSEAKRLSQLPNIATVNFIPMVKGARALMERLLPLEIEYLKAPHMERLRSDIVSALQTLHGCGIVHADIHRQNVMVRRDPPSFVLIDLGGTAGESIYPLSLGYGAIGEGGTRHRSWIDSAVDPQTIVQAGLWNREGAVCRSETTFLNPTDQRGNNDGAFVVEQAAGSSSQAASRPANSGRWEQSAVYAKFYLSCGLRTRGTRGRPVFFVPPPPTPVENQVETTPSAETEPRLPSQITVFPLTGVWAEPGDVNMESMD</sequence>
<dbReference type="OrthoDB" id="428090at2759"/>
<dbReference type="SUPFAM" id="SSF56112">
    <property type="entry name" value="Protein kinase-like (PK-like)"/>
    <property type="match status" value="1"/>
</dbReference>
<evidence type="ECO:0000313" key="2">
    <source>
        <dbReference type="Proteomes" id="UP000186817"/>
    </source>
</evidence>
<organism evidence="1 2">
    <name type="scientific">Symbiodinium microadriaticum</name>
    <name type="common">Dinoflagellate</name>
    <name type="synonym">Zooxanthella microadriatica</name>
    <dbReference type="NCBI Taxonomy" id="2951"/>
    <lineage>
        <taxon>Eukaryota</taxon>
        <taxon>Sar</taxon>
        <taxon>Alveolata</taxon>
        <taxon>Dinophyceae</taxon>
        <taxon>Suessiales</taxon>
        <taxon>Symbiodiniaceae</taxon>
        <taxon>Symbiodinium</taxon>
    </lineage>
</organism>
<proteinExistence type="predicted"/>
<accession>A0A1Q9DT13</accession>
<dbReference type="EMBL" id="LSRX01000403">
    <property type="protein sequence ID" value="OLP98268.1"/>
    <property type="molecule type" value="Genomic_DNA"/>
</dbReference>
<reference evidence="1 2" key="1">
    <citation type="submission" date="2016-02" db="EMBL/GenBank/DDBJ databases">
        <title>Genome analysis of coral dinoflagellate symbionts highlights evolutionary adaptations to a symbiotic lifestyle.</title>
        <authorList>
            <person name="Aranda M."/>
            <person name="Li Y."/>
            <person name="Liew Y.J."/>
            <person name="Baumgarten S."/>
            <person name="Simakov O."/>
            <person name="Wilson M."/>
            <person name="Piel J."/>
            <person name="Ashoor H."/>
            <person name="Bougouffa S."/>
            <person name="Bajic V.B."/>
            <person name="Ryu T."/>
            <person name="Ravasi T."/>
            <person name="Bayer T."/>
            <person name="Micklem G."/>
            <person name="Kim H."/>
            <person name="Bhak J."/>
            <person name="Lajeunesse T.C."/>
            <person name="Voolstra C.R."/>
        </authorList>
    </citation>
    <scope>NUCLEOTIDE SEQUENCE [LARGE SCALE GENOMIC DNA]</scope>
    <source>
        <strain evidence="1 2">CCMP2467</strain>
    </source>
</reference>
<dbReference type="Proteomes" id="UP000186817">
    <property type="component" value="Unassembled WGS sequence"/>
</dbReference>
<gene>
    <name evidence="1" type="ORF">AK812_SmicGene19292</name>
</gene>
<name>A0A1Q9DT13_SYMMI</name>